<dbReference type="AlphaFoldDB" id="A0AAN7N2N3"/>
<dbReference type="InterPro" id="IPR000477">
    <property type="entry name" value="RT_dom"/>
</dbReference>
<organism evidence="2 3">
    <name type="scientific">Mycteria americana</name>
    <name type="common">Wood stork</name>
    <dbReference type="NCBI Taxonomy" id="33587"/>
    <lineage>
        <taxon>Eukaryota</taxon>
        <taxon>Metazoa</taxon>
        <taxon>Chordata</taxon>
        <taxon>Craniata</taxon>
        <taxon>Vertebrata</taxon>
        <taxon>Euteleostomi</taxon>
        <taxon>Archelosauria</taxon>
        <taxon>Archosauria</taxon>
        <taxon>Dinosauria</taxon>
        <taxon>Saurischia</taxon>
        <taxon>Theropoda</taxon>
        <taxon>Coelurosauria</taxon>
        <taxon>Aves</taxon>
        <taxon>Neognathae</taxon>
        <taxon>Neoaves</taxon>
        <taxon>Aequornithes</taxon>
        <taxon>Ciconiiformes</taxon>
        <taxon>Ciconiidae</taxon>
        <taxon>Mycteria</taxon>
    </lineage>
</organism>
<gene>
    <name evidence="2" type="ORF">QYF61_017956</name>
</gene>
<evidence type="ECO:0000313" key="3">
    <source>
        <dbReference type="Proteomes" id="UP001333110"/>
    </source>
</evidence>
<evidence type="ECO:0000259" key="1">
    <source>
        <dbReference type="Pfam" id="PF00078"/>
    </source>
</evidence>
<dbReference type="EMBL" id="JAUNZN010000009">
    <property type="protein sequence ID" value="KAK4816566.1"/>
    <property type="molecule type" value="Genomic_DNA"/>
</dbReference>
<sequence length="621" mass="69342">MEGERSGPPLGSRAGLVDGPNAGLRCPVLTLTGLVPMQAYHCSCSSHGIPYPSQMQVSSPQDTTPVKLAAASKRKIRENIGLLPDEVGRFTNRDVDKAETLNAFFASVFNGNDGPWDPWSPVLEDCDWGMINPQPTQKLFETCRFSWMYISLWGLFLESGEVPVNWKLSNAVPIFKKGKKKDLVIRGLSVSLQCLHGFTKERSCLTNLIFFYDKVTHLVAQGKPVDVFLGDFSKAFDTVSHSIHLDKMSSTQLDKTIIHWTNNISLISVPGRIVQKIILGTVESHVKNNAVMRHSQHGFTKGKSCLTILISFYDQVTCLVDKGKAVVVAFWILAFDAVPHSNLLDKLSNCEMSSTWCSGVVVNEATSGWRPVTNSVPQGSILGLVLFNIFINDTDAGVECTISKFADDTKLRDTVESLEEQDALQMDLDRLEHWHEIINGMKLSKSKCWILHLRWSNAKHKYKLGEERLEISPAERDLGVLVDSRPNVSEQCALAAKRANHILGCIKHSITSWSKEVIIPLYLVMLQPHLECCVQFWAPQFKKDMKVLKCIQRTATKLVGMFCVVCSVCPASQKGQLCPGYIKHSIASQSREVIVPLHTALVCTLLLWPYLKYGVQFWTPQ</sequence>
<protein>
    <recommendedName>
        <fullName evidence="1">Reverse transcriptase domain-containing protein</fullName>
    </recommendedName>
</protein>
<dbReference type="PANTHER" id="PTHR33332">
    <property type="entry name" value="REVERSE TRANSCRIPTASE DOMAIN-CONTAINING PROTEIN"/>
    <property type="match status" value="1"/>
</dbReference>
<dbReference type="Pfam" id="PF00078">
    <property type="entry name" value="RVT_1"/>
    <property type="match status" value="1"/>
</dbReference>
<accession>A0AAN7N2N3</accession>
<name>A0AAN7N2N3_MYCAM</name>
<reference evidence="2 3" key="1">
    <citation type="journal article" date="2023" name="J. Hered.">
        <title>Chromosome-level genome of the wood stork (Mycteria americana) provides insight into avian chromosome evolution.</title>
        <authorList>
            <person name="Flamio R. Jr."/>
            <person name="Ramstad K.M."/>
        </authorList>
    </citation>
    <scope>NUCLEOTIDE SEQUENCE [LARGE SCALE GENOMIC DNA]</scope>
    <source>
        <strain evidence="2">JAX WOST 10</strain>
    </source>
</reference>
<evidence type="ECO:0000313" key="2">
    <source>
        <dbReference type="EMBL" id="KAK4816566.1"/>
    </source>
</evidence>
<keyword evidence="3" id="KW-1185">Reference proteome</keyword>
<feature type="domain" description="Reverse transcriptase" evidence="1">
    <location>
        <begin position="264"/>
        <end position="456"/>
    </location>
</feature>
<comment type="caution">
    <text evidence="2">The sequence shown here is derived from an EMBL/GenBank/DDBJ whole genome shotgun (WGS) entry which is preliminary data.</text>
</comment>
<dbReference type="CDD" id="cd01650">
    <property type="entry name" value="RT_nLTR_like"/>
    <property type="match status" value="1"/>
</dbReference>
<dbReference type="Proteomes" id="UP001333110">
    <property type="component" value="Unassembled WGS sequence"/>
</dbReference>
<proteinExistence type="predicted"/>